<sequence length="233" mass="25611">MFVALAQCFHTLRLRTAVSQLPSRQGGPAVFPRDRARQRPQSPAPCSGCLKEGISAAHHSRRGDPPHLCQATDFATPPRGTLRSLVSPCDGFFMGDSPVAQHGDPPYFFFWDLASVVTGPIVPAISRSSQRRSRCPSSAFQGPARPDVRVRSSYRSTHGGARPWAPRRASALQAVVRAGRSIPLRRSLSPVSTLLRGRAALLVVRKRCRYFYCSFIGASLFLVYSEGQLFQTF</sequence>
<accession>A0AAV7RYN7</accession>
<protein>
    <submittedName>
        <fullName evidence="2">Uncharacterized protein</fullName>
    </submittedName>
</protein>
<proteinExistence type="predicted"/>
<name>A0AAV7RYN7_PLEWA</name>
<dbReference type="EMBL" id="JANPWB010000009">
    <property type="protein sequence ID" value="KAJ1156065.1"/>
    <property type="molecule type" value="Genomic_DNA"/>
</dbReference>
<dbReference type="AlphaFoldDB" id="A0AAV7RYN7"/>
<reference evidence="2" key="1">
    <citation type="journal article" date="2022" name="bioRxiv">
        <title>Sequencing and chromosome-scale assembly of the giantPleurodeles waltlgenome.</title>
        <authorList>
            <person name="Brown T."/>
            <person name="Elewa A."/>
            <person name="Iarovenko S."/>
            <person name="Subramanian E."/>
            <person name="Araus A.J."/>
            <person name="Petzold A."/>
            <person name="Susuki M."/>
            <person name="Suzuki K.-i.T."/>
            <person name="Hayashi T."/>
            <person name="Toyoda A."/>
            <person name="Oliveira C."/>
            <person name="Osipova E."/>
            <person name="Leigh N.D."/>
            <person name="Simon A."/>
            <person name="Yun M.H."/>
        </authorList>
    </citation>
    <scope>NUCLEOTIDE SEQUENCE</scope>
    <source>
        <strain evidence="2">20211129_DDA</strain>
        <tissue evidence="2">Liver</tissue>
    </source>
</reference>
<dbReference type="Proteomes" id="UP001066276">
    <property type="component" value="Chromosome 5"/>
</dbReference>
<evidence type="ECO:0000313" key="2">
    <source>
        <dbReference type="EMBL" id="KAJ1156065.1"/>
    </source>
</evidence>
<feature type="region of interest" description="Disordered" evidence="1">
    <location>
        <begin position="22"/>
        <end position="47"/>
    </location>
</feature>
<keyword evidence="3" id="KW-1185">Reference proteome</keyword>
<comment type="caution">
    <text evidence="2">The sequence shown here is derived from an EMBL/GenBank/DDBJ whole genome shotgun (WGS) entry which is preliminary data.</text>
</comment>
<evidence type="ECO:0000313" key="3">
    <source>
        <dbReference type="Proteomes" id="UP001066276"/>
    </source>
</evidence>
<gene>
    <name evidence="2" type="ORF">NDU88_008790</name>
</gene>
<evidence type="ECO:0000256" key="1">
    <source>
        <dbReference type="SAM" id="MobiDB-lite"/>
    </source>
</evidence>
<organism evidence="2 3">
    <name type="scientific">Pleurodeles waltl</name>
    <name type="common">Iberian ribbed newt</name>
    <dbReference type="NCBI Taxonomy" id="8319"/>
    <lineage>
        <taxon>Eukaryota</taxon>
        <taxon>Metazoa</taxon>
        <taxon>Chordata</taxon>
        <taxon>Craniata</taxon>
        <taxon>Vertebrata</taxon>
        <taxon>Euteleostomi</taxon>
        <taxon>Amphibia</taxon>
        <taxon>Batrachia</taxon>
        <taxon>Caudata</taxon>
        <taxon>Salamandroidea</taxon>
        <taxon>Salamandridae</taxon>
        <taxon>Pleurodelinae</taxon>
        <taxon>Pleurodeles</taxon>
    </lineage>
</organism>